<comment type="similarity">
    <text evidence="2">Belongs to the AB hydrolase superfamily. Lipase family. Class 3 subfamily.</text>
</comment>
<reference evidence="6" key="1">
    <citation type="submission" date="2023-03" db="EMBL/GenBank/DDBJ databases">
        <title>Massive genome expansion in bonnet fungi (Mycena s.s.) driven by repeated elements and novel gene families across ecological guilds.</title>
        <authorList>
            <consortium name="Lawrence Berkeley National Laboratory"/>
            <person name="Harder C.B."/>
            <person name="Miyauchi S."/>
            <person name="Viragh M."/>
            <person name="Kuo A."/>
            <person name="Thoen E."/>
            <person name="Andreopoulos B."/>
            <person name="Lu D."/>
            <person name="Skrede I."/>
            <person name="Drula E."/>
            <person name="Henrissat B."/>
            <person name="Morin E."/>
            <person name="Kohler A."/>
            <person name="Barry K."/>
            <person name="LaButti K."/>
            <person name="Morin E."/>
            <person name="Salamov A."/>
            <person name="Lipzen A."/>
            <person name="Mereny Z."/>
            <person name="Hegedus B."/>
            <person name="Baldrian P."/>
            <person name="Stursova M."/>
            <person name="Weitz H."/>
            <person name="Taylor A."/>
            <person name="Grigoriev I.V."/>
            <person name="Nagy L.G."/>
            <person name="Martin F."/>
            <person name="Kauserud H."/>
        </authorList>
    </citation>
    <scope>NUCLEOTIDE SEQUENCE</scope>
    <source>
        <strain evidence="6">9144</strain>
    </source>
</reference>
<dbReference type="SUPFAM" id="SSF53474">
    <property type="entry name" value="alpha/beta-Hydrolases"/>
    <property type="match status" value="1"/>
</dbReference>
<evidence type="ECO:0000259" key="5">
    <source>
        <dbReference type="Pfam" id="PF01764"/>
    </source>
</evidence>
<comment type="catalytic activity">
    <reaction evidence="3">
        <text>a diacylglycerol + H2O = a monoacylglycerol + a fatty acid + H(+)</text>
        <dbReference type="Rhea" id="RHEA:32731"/>
        <dbReference type="ChEBI" id="CHEBI:15377"/>
        <dbReference type="ChEBI" id="CHEBI:15378"/>
        <dbReference type="ChEBI" id="CHEBI:17408"/>
        <dbReference type="ChEBI" id="CHEBI:18035"/>
        <dbReference type="ChEBI" id="CHEBI:28868"/>
    </reaction>
</comment>
<evidence type="ECO:0000256" key="3">
    <source>
        <dbReference type="ARBA" id="ARBA00047591"/>
    </source>
</evidence>
<protein>
    <submittedName>
        <fullName evidence="6">Alpha/Beta hydrolase protein</fullName>
    </submittedName>
</protein>
<proteinExistence type="inferred from homology"/>
<dbReference type="InterPro" id="IPR002921">
    <property type="entry name" value="Fungal_lipase-type"/>
</dbReference>
<dbReference type="CDD" id="cd00519">
    <property type="entry name" value="Lipase_3"/>
    <property type="match status" value="1"/>
</dbReference>
<evidence type="ECO:0000256" key="1">
    <source>
        <dbReference type="ARBA" id="ARBA00023157"/>
    </source>
</evidence>
<dbReference type="Gene3D" id="3.40.50.1820">
    <property type="entry name" value="alpha/beta hydrolase"/>
    <property type="match status" value="1"/>
</dbReference>
<comment type="caution">
    <text evidence="6">The sequence shown here is derived from an EMBL/GenBank/DDBJ whole genome shotgun (WGS) entry which is preliminary data.</text>
</comment>
<dbReference type="EMBL" id="JARJCW010000004">
    <property type="protein sequence ID" value="KAJ7226131.1"/>
    <property type="molecule type" value="Genomic_DNA"/>
</dbReference>
<keyword evidence="7" id="KW-1185">Reference proteome</keyword>
<dbReference type="PANTHER" id="PTHR45856:SF25">
    <property type="entry name" value="FUNGAL LIPASE-LIKE DOMAIN-CONTAINING PROTEIN"/>
    <property type="match status" value="1"/>
</dbReference>
<name>A0AAD6YQG0_9AGAR</name>
<gene>
    <name evidence="6" type="ORF">GGX14DRAFT_531703</name>
</gene>
<evidence type="ECO:0000313" key="6">
    <source>
        <dbReference type="EMBL" id="KAJ7226131.1"/>
    </source>
</evidence>
<feature type="domain" description="Fungal lipase-type" evidence="5">
    <location>
        <begin position="111"/>
        <end position="257"/>
    </location>
</feature>
<dbReference type="InterPro" id="IPR029058">
    <property type="entry name" value="AB_hydrolase_fold"/>
</dbReference>
<dbReference type="Pfam" id="PF01764">
    <property type="entry name" value="Lipase_3"/>
    <property type="match status" value="1"/>
</dbReference>
<dbReference type="GO" id="GO:0016787">
    <property type="term" value="F:hydrolase activity"/>
    <property type="evidence" value="ECO:0007669"/>
    <property type="project" value="UniProtKB-KW"/>
</dbReference>
<dbReference type="PANTHER" id="PTHR45856">
    <property type="entry name" value="ALPHA/BETA-HYDROLASES SUPERFAMILY PROTEIN"/>
    <property type="match status" value="1"/>
</dbReference>
<comment type="catalytic activity">
    <reaction evidence="4">
        <text>a monoacylglycerol + H2O = glycerol + a fatty acid + H(+)</text>
        <dbReference type="Rhea" id="RHEA:15245"/>
        <dbReference type="ChEBI" id="CHEBI:15377"/>
        <dbReference type="ChEBI" id="CHEBI:15378"/>
        <dbReference type="ChEBI" id="CHEBI:17408"/>
        <dbReference type="ChEBI" id="CHEBI:17754"/>
        <dbReference type="ChEBI" id="CHEBI:28868"/>
    </reaction>
</comment>
<dbReference type="AlphaFoldDB" id="A0AAD6YQG0"/>
<sequence length="352" mass="40027">MYSSEKLMNFRWISKIVATYAPYTLSSKDLASPQVQEYLSEIGQFTEIAYVHGAIPTKFIFDNLETLLEPTFPLDGYHAVRDAQLVTSFIGKTANLPGIVAYRAQAKQLILAISGTRSALQALYDLYAIKHRHPSRRGRVHTGFWRLYKGIKSLALDGVRKGLAEHDVKEFVLSGHSMGAVVSQFLLLDILRDETILPINDIPIKFVGFGGPRSATKGLVSYWQELFDQRREKYGTDSISEYSVKMYNDGVPSLPPLILGYRHYAQAPFYLVHGRLYQVPADLCEYALFHVTSDADDEKPPAHPRGGHNYYNNRDMERFRRRNLWLDKAMKKGGDWKDLYGAKVAKHDRMAS</sequence>
<evidence type="ECO:0000313" key="7">
    <source>
        <dbReference type="Proteomes" id="UP001219525"/>
    </source>
</evidence>
<dbReference type="InterPro" id="IPR051218">
    <property type="entry name" value="Sec_MonoDiacylglyc_Lipase"/>
</dbReference>
<keyword evidence="1" id="KW-1015">Disulfide bond</keyword>
<organism evidence="6 7">
    <name type="scientific">Mycena pura</name>
    <dbReference type="NCBI Taxonomy" id="153505"/>
    <lineage>
        <taxon>Eukaryota</taxon>
        <taxon>Fungi</taxon>
        <taxon>Dikarya</taxon>
        <taxon>Basidiomycota</taxon>
        <taxon>Agaricomycotina</taxon>
        <taxon>Agaricomycetes</taxon>
        <taxon>Agaricomycetidae</taxon>
        <taxon>Agaricales</taxon>
        <taxon>Marasmiineae</taxon>
        <taxon>Mycenaceae</taxon>
        <taxon>Mycena</taxon>
    </lineage>
</organism>
<keyword evidence="6" id="KW-0378">Hydrolase</keyword>
<accession>A0AAD6YQG0</accession>
<dbReference type="Proteomes" id="UP001219525">
    <property type="component" value="Unassembled WGS sequence"/>
</dbReference>
<dbReference type="GO" id="GO:0006629">
    <property type="term" value="P:lipid metabolic process"/>
    <property type="evidence" value="ECO:0007669"/>
    <property type="project" value="InterPro"/>
</dbReference>
<evidence type="ECO:0000256" key="2">
    <source>
        <dbReference type="ARBA" id="ARBA00043996"/>
    </source>
</evidence>
<evidence type="ECO:0000256" key="4">
    <source>
        <dbReference type="ARBA" id="ARBA00048461"/>
    </source>
</evidence>